<comment type="caution">
    <text evidence="1">The sequence shown here is derived from an EMBL/GenBank/DDBJ whole genome shotgun (WGS) entry which is preliminary data.</text>
</comment>
<proteinExistence type="predicted"/>
<accession>A0A4R6P414</accession>
<gene>
    <name evidence="1" type="ORF">DFR75_1078</name>
</gene>
<dbReference type="EMBL" id="SNXK01000007">
    <property type="protein sequence ID" value="TDP31783.1"/>
    <property type="molecule type" value="Genomic_DNA"/>
</dbReference>
<sequence length="50" mass="5723">MQFDNYLPAPCLLNPEQVTEYPDHMELSTELREQIGDWSLWQAAASLEAA</sequence>
<dbReference type="Proteomes" id="UP000295087">
    <property type="component" value="Unassembled WGS sequence"/>
</dbReference>
<organism evidence="1 2">
    <name type="scientific">Nocardia ignorata</name>
    <dbReference type="NCBI Taxonomy" id="145285"/>
    <lineage>
        <taxon>Bacteria</taxon>
        <taxon>Bacillati</taxon>
        <taxon>Actinomycetota</taxon>
        <taxon>Actinomycetes</taxon>
        <taxon>Mycobacteriales</taxon>
        <taxon>Nocardiaceae</taxon>
        <taxon>Nocardia</taxon>
    </lineage>
</organism>
<reference evidence="1 2" key="1">
    <citation type="submission" date="2019-03" db="EMBL/GenBank/DDBJ databases">
        <title>Genomic Encyclopedia of Type Strains, Phase IV (KMG-IV): sequencing the most valuable type-strain genomes for metagenomic binning, comparative biology and taxonomic classification.</title>
        <authorList>
            <person name="Goeker M."/>
        </authorList>
    </citation>
    <scope>NUCLEOTIDE SEQUENCE [LARGE SCALE GENOMIC DNA]</scope>
    <source>
        <strain evidence="1 2">DSM 44496</strain>
    </source>
</reference>
<dbReference type="AlphaFoldDB" id="A0A4R6P414"/>
<keyword evidence="2" id="KW-1185">Reference proteome</keyword>
<dbReference type="RefSeq" id="WP_157104656.1">
    <property type="nucleotide sequence ID" value="NZ_SNXK01000007.1"/>
</dbReference>
<evidence type="ECO:0000313" key="1">
    <source>
        <dbReference type="EMBL" id="TDP31783.1"/>
    </source>
</evidence>
<protein>
    <submittedName>
        <fullName evidence="1">Uncharacterized protein</fullName>
    </submittedName>
</protein>
<evidence type="ECO:0000313" key="2">
    <source>
        <dbReference type="Proteomes" id="UP000295087"/>
    </source>
</evidence>
<name>A0A4R6P414_NOCIG</name>